<sequence>MGGDGREREKEIGRSRAWLHTSDARTSIAANRSSVHGEARISRAPTEFLPPTGCTSLRKCTSLKLQPTETKPRSHIREITLHN</sequence>
<keyword evidence="3" id="KW-1185">Reference proteome</keyword>
<evidence type="ECO:0000313" key="3">
    <source>
        <dbReference type="Proteomes" id="UP001497644"/>
    </source>
</evidence>
<protein>
    <submittedName>
        <fullName evidence="2">Uncharacterized protein</fullName>
    </submittedName>
</protein>
<accession>A0AAV2NCF2</accession>
<gene>
    <name evidence="2" type="ORF">LPLAT_LOCUS3217</name>
</gene>
<organism evidence="2 3">
    <name type="scientific">Lasius platythorax</name>
    <dbReference type="NCBI Taxonomy" id="488582"/>
    <lineage>
        <taxon>Eukaryota</taxon>
        <taxon>Metazoa</taxon>
        <taxon>Ecdysozoa</taxon>
        <taxon>Arthropoda</taxon>
        <taxon>Hexapoda</taxon>
        <taxon>Insecta</taxon>
        <taxon>Pterygota</taxon>
        <taxon>Neoptera</taxon>
        <taxon>Endopterygota</taxon>
        <taxon>Hymenoptera</taxon>
        <taxon>Apocrita</taxon>
        <taxon>Aculeata</taxon>
        <taxon>Formicoidea</taxon>
        <taxon>Formicidae</taxon>
        <taxon>Formicinae</taxon>
        <taxon>Lasius</taxon>
        <taxon>Lasius</taxon>
    </lineage>
</organism>
<evidence type="ECO:0000313" key="2">
    <source>
        <dbReference type="EMBL" id="CAL1677159.1"/>
    </source>
</evidence>
<reference evidence="2" key="1">
    <citation type="submission" date="2024-04" db="EMBL/GenBank/DDBJ databases">
        <authorList>
            <consortium name="Molecular Ecology Group"/>
        </authorList>
    </citation>
    <scope>NUCLEOTIDE SEQUENCE</scope>
</reference>
<name>A0AAV2NCF2_9HYME</name>
<dbReference type="EMBL" id="OZ034835">
    <property type="protein sequence ID" value="CAL1677159.1"/>
    <property type="molecule type" value="Genomic_DNA"/>
</dbReference>
<dbReference type="AlphaFoldDB" id="A0AAV2NCF2"/>
<feature type="region of interest" description="Disordered" evidence="1">
    <location>
        <begin position="29"/>
        <end position="53"/>
    </location>
</feature>
<dbReference type="Proteomes" id="UP001497644">
    <property type="component" value="Chromosome 12"/>
</dbReference>
<evidence type="ECO:0000256" key="1">
    <source>
        <dbReference type="SAM" id="MobiDB-lite"/>
    </source>
</evidence>
<proteinExistence type="predicted"/>